<feature type="transmembrane region" description="Helical" evidence="6">
    <location>
        <begin position="199"/>
        <end position="222"/>
    </location>
</feature>
<reference evidence="10" key="2">
    <citation type="submission" date="2010-04" db="EMBL/GenBank/DDBJ databases">
        <authorList>
            <person name="Buell R."/>
            <person name="Hamilton J."/>
            <person name="Hostetler J."/>
        </authorList>
    </citation>
    <scope>NUCLEOTIDE SEQUENCE [LARGE SCALE GENOMIC DNA]</scope>
    <source>
        <strain evidence="10">DAOM:BR144</strain>
    </source>
</reference>
<dbReference type="Pfam" id="PF01504">
    <property type="entry name" value="PIP5K"/>
    <property type="match status" value="1"/>
</dbReference>
<dbReference type="InterPro" id="IPR000832">
    <property type="entry name" value="GPCR_2_secretin-like"/>
</dbReference>
<dbReference type="SUPFAM" id="SSF81321">
    <property type="entry name" value="Family A G protein-coupled receptor-like"/>
    <property type="match status" value="1"/>
</dbReference>
<keyword evidence="5" id="KW-0547">Nucleotide-binding</keyword>
<reference evidence="10" key="1">
    <citation type="journal article" date="2010" name="Genome Biol.">
        <title>Genome sequence of the necrotrophic plant pathogen Pythium ultimum reveals original pathogenicity mechanisms and effector repertoire.</title>
        <authorList>
            <person name="Levesque C.A."/>
            <person name="Brouwer H."/>
            <person name="Cano L."/>
            <person name="Hamilton J.P."/>
            <person name="Holt C."/>
            <person name="Huitema E."/>
            <person name="Raffaele S."/>
            <person name="Robideau G.P."/>
            <person name="Thines M."/>
            <person name="Win J."/>
            <person name="Zerillo M.M."/>
            <person name="Beakes G.W."/>
            <person name="Boore J.L."/>
            <person name="Busam D."/>
            <person name="Dumas B."/>
            <person name="Ferriera S."/>
            <person name="Fuerstenberg S.I."/>
            <person name="Gachon C.M."/>
            <person name="Gaulin E."/>
            <person name="Govers F."/>
            <person name="Grenville-Briggs L."/>
            <person name="Horner N."/>
            <person name="Hostetler J."/>
            <person name="Jiang R.H."/>
            <person name="Johnson J."/>
            <person name="Krajaejun T."/>
            <person name="Lin H."/>
            <person name="Meijer H.J."/>
            <person name="Moore B."/>
            <person name="Morris P."/>
            <person name="Phuntmart V."/>
            <person name="Puiu D."/>
            <person name="Shetty J."/>
            <person name="Stajich J.E."/>
            <person name="Tripathy S."/>
            <person name="Wawra S."/>
            <person name="van West P."/>
            <person name="Whitty B.R."/>
            <person name="Coutinho P.M."/>
            <person name="Henrissat B."/>
            <person name="Martin F."/>
            <person name="Thomas P.D."/>
            <person name="Tyler B.M."/>
            <person name="De Vries R.P."/>
            <person name="Kamoun S."/>
            <person name="Yandell M."/>
            <person name="Tisserat N."/>
            <person name="Buell C.R."/>
        </authorList>
    </citation>
    <scope>NUCLEOTIDE SEQUENCE</scope>
    <source>
        <strain evidence="10">DAOM:BR144</strain>
    </source>
</reference>
<dbReference type="GO" id="GO:0005886">
    <property type="term" value="C:plasma membrane"/>
    <property type="evidence" value="ECO:0007669"/>
    <property type="project" value="TreeGrafter"/>
</dbReference>
<keyword evidence="4 6" id="KW-0472">Membrane</keyword>
<dbReference type="HOGENOM" id="CLU_007979_3_0_1"/>
<evidence type="ECO:0000256" key="6">
    <source>
        <dbReference type="SAM" id="Phobius"/>
    </source>
</evidence>
<dbReference type="GO" id="GO:0046854">
    <property type="term" value="P:phosphatidylinositol phosphate biosynthetic process"/>
    <property type="evidence" value="ECO:0007669"/>
    <property type="project" value="TreeGrafter"/>
</dbReference>
<evidence type="ECO:0000256" key="3">
    <source>
        <dbReference type="ARBA" id="ARBA00022989"/>
    </source>
</evidence>
<dbReference type="PROSITE" id="PS51257">
    <property type="entry name" value="PROKAR_LIPOPROTEIN"/>
    <property type="match status" value="1"/>
</dbReference>
<dbReference type="PANTHER" id="PTHR23086">
    <property type="entry name" value="PHOSPHATIDYLINOSITOL-4-PHOSPHATE 5-KINASE"/>
    <property type="match status" value="1"/>
</dbReference>
<dbReference type="InterPro" id="IPR027484">
    <property type="entry name" value="PInositol-4-P-5-kinase_N"/>
</dbReference>
<evidence type="ECO:0008006" key="11">
    <source>
        <dbReference type="Google" id="ProtNLM"/>
    </source>
</evidence>
<evidence type="ECO:0000256" key="4">
    <source>
        <dbReference type="ARBA" id="ARBA00023136"/>
    </source>
</evidence>
<dbReference type="PROSITE" id="PS51455">
    <property type="entry name" value="PIPK"/>
    <property type="match status" value="1"/>
</dbReference>
<feature type="transmembrane region" description="Helical" evidence="6">
    <location>
        <begin position="15"/>
        <end position="36"/>
    </location>
</feature>
<feature type="transmembrane region" description="Helical" evidence="6">
    <location>
        <begin position="118"/>
        <end position="137"/>
    </location>
</feature>
<dbReference type="InterPro" id="IPR023610">
    <property type="entry name" value="PInositol-4/5-P-5/4-kinase"/>
</dbReference>
<feature type="domain" description="PIPK" evidence="8">
    <location>
        <begin position="279"/>
        <end position="756"/>
    </location>
</feature>
<dbReference type="InterPro" id="IPR017981">
    <property type="entry name" value="GPCR_2-like_7TM"/>
</dbReference>
<dbReference type="OMA" id="VIWVAIN"/>
<evidence type="ECO:0000313" key="9">
    <source>
        <dbReference type="EnsemblProtists" id="PYU1_T005350"/>
    </source>
</evidence>
<dbReference type="SUPFAM" id="SSF56104">
    <property type="entry name" value="SAICAR synthase-like"/>
    <property type="match status" value="1"/>
</dbReference>
<dbReference type="EnsemblProtists" id="PYU1_T005350">
    <property type="protein sequence ID" value="PYU1_T005350"/>
    <property type="gene ID" value="PYU1_G005339"/>
</dbReference>
<dbReference type="GO" id="GO:0016308">
    <property type="term" value="F:1-phosphatidylinositol-4-phosphate 5-kinase activity"/>
    <property type="evidence" value="ECO:0007669"/>
    <property type="project" value="TreeGrafter"/>
</dbReference>
<dbReference type="PROSITE" id="PS50261">
    <property type="entry name" value="G_PROTEIN_RECEP_F2_4"/>
    <property type="match status" value="1"/>
</dbReference>
<dbReference type="CDD" id="cd00139">
    <property type="entry name" value="PIPKc"/>
    <property type="match status" value="1"/>
</dbReference>
<dbReference type="GO" id="GO:0005524">
    <property type="term" value="F:ATP binding"/>
    <property type="evidence" value="ECO:0007669"/>
    <property type="project" value="UniProtKB-UniRule"/>
</dbReference>
<dbReference type="PANTHER" id="PTHR23086:SF8">
    <property type="entry name" value="PHOSPHATIDYLINOSITOL 5-PHOSPHATE 4-KINASE, ISOFORM A"/>
    <property type="match status" value="1"/>
</dbReference>
<evidence type="ECO:0000313" key="10">
    <source>
        <dbReference type="Proteomes" id="UP000019132"/>
    </source>
</evidence>
<dbReference type="AlphaFoldDB" id="K3WK58"/>
<dbReference type="Gene3D" id="1.20.1070.10">
    <property type="entry name" value="Rhodopsin 7-helix transmembrane proteins"/>
    <property type="match status" value="1"/>
</dbReference>
<dbReference type="eggNOG" id="KOG0229">
    <property type="taxonomic scope" value="Eukaryota"/>
</dbReference>
<dbReference type="VEuPathDB" id="FungiDB:PYU1_G005339"/>
<keyword evidence="5" id="KW-0067">ATP-binding</keyword>
<dbReference type="SMART" id="SM00330">
    <property type="entry name" value="PIPKc"/>
    <property type="match status" value="1"/>
</dbReference>
<keyword evidence="10" id="KW-1185">Reference proteome</keyword>
<dbReference type="GO" id="GO:0004930">
    <property type="term" value="F:G protein-coupled receptor activity"/>
    <property type="evidence" value="ECO:0007669"/>
    <property type="project" value="InterPro"/>
</dbReference>
<feature type="transmembrane region" description="Helical" evidence="6">
    <location>
        <begin position="157"/>
        <end position="179"/>
    </location>
</feature>
<evidence type="ECO:0000256" key="1">
    <source>
        <dbReference type="ARBA" id="ARBA00004141"/>
    </source>
</evidence>
<evidence type="ECO:0000259" key="8">
    <source>
        <dbReference type="PROSITE" id="PS51455"/>
    </source>
</evidence>
<name>K3WK58_GLOUD</name>
<keyword evidence="2 6" id="KW-0812">Transmembrane</keyword>
<dbReference type="Pfam" id="PF00002">
    <property type="entry name" value="7tm_2"/>
    <property type="match status" value="1"/>
</dbReference>
<evidence type="ECO:0000256" key="2">
    <source>
        <dbReference type="ARBA" id="ARBA00022692"/>
    </source>
</evidence>
<accession>K3WK58</accession>
<dbReference type="STRING" id="431595.K3WK58"/>
<reference evidence="9" key="3">
    <citation type="submission" date="2015-02" db="UniProtKB">
        <authorList>
            <consortium name="EnsemblProtists"/>
        </authorList>
    </citation>
    <scope>IDENTIFICATION</scope>
    <source>
        <strain evidence="9">DAOM BR144</strain>
    </source>
</reference>
<dbReference type="GO" id="GO:0007166">
    <property type="term" value="P:cell surface receptor signaling pathway"/>
    <property type="evidence" value="ECO:0007669"/>
    <property type="project" value="InterPro"/>
</dbReference>
<evidence type="ECO:0000256" key="5">
    <source>
        <dbReference type="PROSITE-ProRule" id="PRU00781"/>
    </source>
</evidence>
<dbReference type="InterPro" id="IPR002498">
    <property type="entry name" value="PInositol-4-P-4/5-kinase_core"/>
</dbReference>
<protein>
    <recommendedName>
        <fullName evidence="11">PIPK domain-containing protein</fullName>
    </recommendedName>
</protein>
<keyword evidence="5" id="KW-0418">Kinase</keyword>
<comment type="subcellular location">
    <subcellularLocation>
        <location evidence="1">Membrane</location>
        <topology evidence="1">Multi-pass membrane protein</topology>
    </subcellularLocation>
</comment>
<organism evidence="9 10">
    <name type="scientific">Globisporangium ultimum (strain ATCC 200006 / CBS 805.95 / DAOM BR144)</name>
    <name type="common">Pythium ultimum</name>
    <dbReference type="NCBI Taxonomy" id="431595"/>
    <lineage>
        <taxon>Eukaryota</taxon>
        <taxon>Sar</taxon>
        <taxon>Stramenopiles</taxon>
        <taxon>Oomycota</taxon>
        <taxon>Peronosporomycetes</taxon>
        <taxon>Pythiales</taxon>
        <taxon>Pythiaceae</taxon>
        <taxon>Globisporangium</taxon>
    </lineage>
</organism>
<dbReference type="EMBL" id="GL376633">
    <property type="status" value="NOT_ANNOTATED_CDS"/>
    <property type="molecule type" value="Genomic_DNA"/>
</dbReference>
<keyword evidence="5" id="KW-0808">Transferase</keyword>
<evidence type="ECO:0000259" key="7">
    <source>
        <dbReference type="PROSITE" id="PS50261"/>
    </source>
</evidence>
<proteinExistence type="predicted"/>
<dbReference type="Proteomes" id="UP000019132">
    <property type="component" value="Unassembled WGS sequence"/>
</dbReference>
<feature type="domain" description="G-protein coupled receptors family 2 profile 2" evidence="7">
    <location>
        <begin position="13"/>
        <end position="261"/>
    </location>
</feature>
<dbReference type="InParanoid" id="K3WK58"/>
<dbReference type="InterPro" id="IPR027483">
    <property type="entry name" value="PInositol-4-P-4/5-kinase_C_sf"/>
</dbReference>
<dbReference type="Gene3D" id="3.30.810.10">
    <property type="entry name" value="2-Layer Sandwich"/>
    <property type="match status" value="1"/>
</dbReference>
<dbReference type="Gene3D" id="3.30.800.10">
    <property type="entry name" value="Phosphatidylinositol Phosphate Kinase II Beta"/>
    <property type="match status" value="1"/>
</dbReference>
<keyword evidence="3 6" id="KW-1133">Transmembrane helix</keyword>
<sequence length="768" mass="88031">MKYKFAVYDKRPRAIYTQTGAFISMISCSIIVLSYLRKRKWRQHPNPLLFWKSVVDLAFAVRFQYDWDQYVNQYGCRILATTTQFCSFASECWFLSMSLNLYQCSTNPFTNVKQNMQWYHLFSWGIGLFFSAMLWFSEVEFNPRNDPACFVDESDTTFLLMYYVVVVLSVLCAVVFSILESRSHTFGGMKEALEAKKDVIRSARIFTFAYIIYQIILISLWISDIAFLEEREPLVQAVRNITSFLQTSKGFIDLVIWLCINKWSVSDCVGRENASLSLEASEGFSDIDIDLQPQLNAALRKEVLHFTTRGVVAASSNVPKVTDARRVVRLRLHEMGMTVRFNDYNPTSFRDIRRGFGIKEVLYRKSFLATCHERIQSGGSSGAFMFYTADYSFLVKSVTKSERAVLLRMLPAYIKYMKTHPGSHLTRFYGCHSIEMYGQDFSFVVMGNAIGRVSMHQFYDIKGSWIDRNAEAIPPGKTVICTYCSNAFKYGSTESCQYSIHGTHLPHVVLKDNDFHRKLRVLPDTADELISQLAADSDFLCAQGIMDYSLLLSVHSTKYVVDHTSFDANSLIKSPTKRKVNYPVCYPDADDPYASTLFNELLENTAETSSDEDLADIETGNRQKFARSCRYSVLNFHDESNRKLQINAPLLGSNGTFNRYDSVSFTPSLDLGSPHVDQTKWIGKRSLEKPGYQAYVVVGPDYYTLGVVDMLQTWTWCKRLERLWKTWVLRCDGNGISAAPPKLYSDRFKRKMREIMLVSSSQIGFGHQ</sequence>